<keyword evidence="3" id="KW-0731">Sigma factor</keyword>
<dbReference type="Pfam" id="PF08281">
    <property type="entry name" value="Sigma70_r4_2"/>
    <property type="match status" value="1"/>
</dbReference>
<dbReference type="InterPro" id="IPR007627">
    <property type="entry name" value="RNA_pol_sigma70_r2"/>
</dbReference>
<organism evidence="7 8">
    <name type="scientific">Bacteroides intestinalis</name>
    <dbReference type="NCBI Taxonomy" id="329854"/>
    <lineage>
        <taxon>Bacteria</taxon>
        <taxon>Pseudomonadati</taxon>
        <taxon>Bacteroidota</taxon>
        <taxon>Bacteroidia</taxon>
        <taxon>Bacteroidales</taxon>
        <taxon>Bacteroidaceae</taxon>
        <taxon>Bacteroides</taxon>
    </lineage>
</organism>
<feature type="domain" description="RNA polymerase sigma factor 70 region 4 type 2" evidence="6">
    <location>
        <begin position="121"/>
        <end position="171"/>
    </location>
</feature>
<dbReference type="InterPro" id="IPR014284">
    <property type="entry name" value="RNA_pol_sigma-70_dom"/>
</dbReference>
<keyword evidence="2" id="KW-0805">Transcription regulation</keyword>
<dbReference type="GO" id="GO:0006352">
    <property type="term" value="P:DNA-templated transcription initiation"/>
    <property type="evidence" value="ECO:0007669"/>
    <property type="project" value="InterPro"/>
</dbReference>
<proteinExistence type="inferred from homology"/>
<evidence type="ECO:0000256" key="1">
    <source>
        <dbReference type="ARBA" id="ARBA00010641"/>
    </source>
</evidence>
<dbReference type="NCBIfam" id="TIGR02985">
    <property type="entry name" value="Sig70_bacteroi1"/>
    <property type="match status" value="1"/>
</dbReference>
<dbReference type="NCBIfam" id="TIGR02937">
    <property type="entry name" value="sigma70-ECF"/>
    <property type="match status" value="1"/>
</dbReference>
<dbReference type="InterPro" id="IPR039425">
    <property type="entry name" value="RNA_pol_sigma-70-like"/>
</dbReference>
<dbReference type="InterPro" id="IPR013249">
    <property type="entry name" value="RNA_pol_sigma70_r4_t2"/>
</dbReference>
<dbReference type="InterPro" id="IPR036388">
    <property type="entry name" value="WH-like_DNA-bd_sf"/>
</dbReference>
<dbReference type="AlphaFoldDB" id="A0A412YIW1"/>
<dbReference type="InterPro" id="IPR014327">
    <property type="entry name" value="RNA_pol_sigma70_bacteroid"/>
</dbReference>
<feature type="domain" description="RNA polymerase sigma-70 region 2" evidence="5">
    <location>
        <begin position="16"/>
        <end position="80"/>
    </location>
</feature>
<dbReference type="PANTHER" id="PTHR43133:SF46">
    <property type="entry name" value="RNA POLYMERASE SIGMA-70 FACTOR ECF SUBFAMILY"/>
    <property type="match status" value="1"/>
</dbReference>
<evidence type="ECO:0000313" key="7">
    <source>
        <dbReference type="EMBL" id="RGV57341.1"/>
    </source>
</evidence>
<dbReference type="Gene3D" id="1.10.10.10">
    <property type="entry name" value="Winged helix-like DNA-binding domain superfamily/Winged helix DNA-binding domain"/>
    <property type="match status" value="1"/>
</dbReference>
<dbReference type="InterPro" id="IPR013325">
    <property type="entry name" value="RNA_pol_sigma_r2"/>
</dbReference>
<name>A0A412YIW1_9BACE</name>
<dbReference type="CDD" id="cd06171">
    <property type="entry name" value="Sigma70_r4"/>
    <property type="match status" value="1"/>
</dbReference>
<evidence type="ECO:0000259" key="5">
    <source>
        <dbReference type="Pfam" id="PF04542"/>
    </source>
</evidence>
<evidence type="ECO:0000259" key="6">
    <source>
        <dbReference type="Pfam" id="PF08281"/>
    </source>
</evidence>
<evidence type="ECO:0000256" key="2">
    <source>
        <dbReference type="ARBA" id="ARBA00023015"/>
    </source>
</evidence>
<dbReference type="Proteomes" id="UP000283850">
    <property type="component" value="Unassembled WGS sequence"/>
</dbReference>
<dbReference type="Gene3D" id="1.10.1740.10">
    <property type="match status" value="1"/>
</dbReference>
<dbReference type="GO" id="GO:0016987">
    <property type="term" value="F:sigma factor activity"/>
    <property type="evidence" value="ECO:0007669"/>
    <property type="project" value="UniProtKB-KW"/>
</dbReference>
<comment type="caution">
    <text evidence="7">The sequence shown here is derived from an EMBL/GenBank/DDBJ whole genome shotgun (WGS) entry which is preliminary data.</text>
</comment>
<dbReference type="SUPFAM" id="SSF88946">
    <property type="entry name" value="Sigma2 domain of RNA polymerase sigma factors"/>
    <property type="match status" value="1"/>
</dbReference>
<reference evidence="7 8" key="1">
    <citation type="submission" date="2018-08" db="EMBL/GenBank/DDBJ databases">
        <title>A genome reference for cultivated species of the human gut microbiota.</title>
        <authorList>
            <person name="Zou Y."/>
            <person name="Xue W."/>
            <person name="Luo G."/>
        </authorList>
    </citation>
    <scope>NUCLEOTIDE SEQUENCE [LARGE SCALE GENOMIC DNA]</scope>
    <source>
        <strain evidence="7 8">AF14-32</strain>
    </source>
</reference>
<dbReference type="GO" id="GO:0003677">
    <property type="term" value="F:DNA binding"/>
    <property type="evidence" value="ECO:0007669"/>
    <property type="project" value="InterPro"/>
</dbReference>
<dbReference type="SUPFAM" id="SSF88659">
    <property type="entry name" value="Sigma3 and sigma4 domains of RNA polymerase sigma factors"/>
    <property type="match status" value="1"/>
</dbReference>
<evidence type="ECO:0000256" key="3">
    <source>
        <dbReference type="ARBA" id="ARBA00023082"/>
    </source>
</evidence>
<sequence length="192" mass="22942">MYIKTNTEETTSFNQLYKDYQTSFVNFAYTYVRDWNVAEDITAEAIIYYWENRNSLSGVANIPAYILTAIKHRSLNYLRHLQIHEECSEVIKKYHEWELNTRIASLEACEPYELLAKEVQELIQKTLDELPERTRKIFIMSRYENKSYKEIAALMNMTTKGVDFHISKALKLFQTNLKDYYPIFLLFFAKFH</sequence>
<dbReference type="Pfam" id="PF04542">
    <property type="entry name" value="Sigma70_r2"/>
    <property type="match status" value="1"/>
</dbReference>
<dbReference type="InterPro" id="IPR013324">
    <property type="entry name" value="RNA_pol_sigma_r3/r4-like"/>
</dbReference>
<accession>A0A412YIW1</accession>
<comment type="similarity">
    <text evidence="1">Belongs to the sigma-70 factor family. ECF subfamily.</text>
</comment>
<gene>
    <name evidence="7" type="ORF">DWW10_04695</name>
</gene>
<dbReference type="PANTHER" id="PTHR43133">
    <property type="entry name" value="RNA POLYMERASE ECF-TYPE SIGMA FACTO"/>
    <property type="match status" value="1"/>
</dbReference>
<evidence type="ECO:0000313" key="8">
    <source>
        <dbReference type="Proteomes" id="UP000283850"/>
    </source>
</evidence>
<dbReference type="RefSeq" id="WP_022393351.1">
    <property type="nucleotide sequence ID" value="NZ_QRZF01000002.1"/>
</dbReference>
<dbReference type="EMBL" id="QRZF01000002">
    <property type="protein sequence ID" value="RGV57341.1"/>
    <property type="molecule type" value="Genomic_DNA"/>
</dbReference>
<keyword evidence="4" id="KW-0804">Transcription</keyword>
<protein>
    <submittedName>
        <fullName evidence="7">RNA polymerase sigma-70 factor</fullName>
    </submittedName>
</protein>
<evidence type="ECO:0000256" key="4">
    <source>
        <dbReference type="ARBA" id="ARBA00023163"/>
    </source>
</evidence>